<reference evidence="1" key="1">
    <citation type="submission" date="2014-11" db="EMBL/GenBank/DDBJ databases">
        <authorList>
            <person name="Amaro Gonzalez C."/>
        </authorList>
    </citation>
    <scope>NUCLEOTIDE SEQUENCE</scope>
</reference>
<organism evidence="1">
    <name type="scientific">Anguilla anguilla</name>
    <name type="common">European freshwater eel</name>
    <name type="synonym">Muraena anguilla</name>
    <dbReference type="NCBI Taxonomy" id="7936"/>
    <lineage>
        <taxon>Eukaryota</taxon>
        <taxon>Metazoa</taxon>
        <taxon>Chordata</taxon>
        <taxon>Craniata</taxon>
        <taxon>Vertebrata</taxon>
        <taxon>Euteleostomi</taxon>
        <taxon>Actinopterygii</taxon>
        <taxon>Neopterygii</taxon>
        <taxon>Teleostei</taxon>
        <taxon>Anguilliformes</taxon>
        <taxon>Anguillidae</taxon>
        <taxon>Anguilla</taxon>
    </lineage>
</organism>
<dbReference type="AlphaFoldDB" id="A0A0E9Q2N9"/>
<evidence type="ECO:0000313" key="1">
    <source>
        <dbReference type="EMBL" id="JAH11166.1"/>
    </source>
</evidence>
<sequence>MRTVGTCQITTRGSKLFAFTSFVQATITFLFVSKYVTVQYLWESKYVKLKIPAIRIMETTDS</sequence>
<reference evidence="1" key="2">
    <citation type="journal article" date="2015" name="Fish Shellfish Immunol.">
        <title>Early steps in the European eel (Anguilla anguilla)-Vibrio vulnificus interaction in the gills: Role of the RtxA13 toxin.</title>
        <authorList>
            <person name="Callol A."/>
            <person name="Pajuelo D."/>
            <person name="Ebbesson L."/>
            <person name="Teles M."/>
            <person name="MacKenzie S."/>
            <person name="Amaro C."/>
        </authorList>
    </citation>
    <scope>NUCLEOTIDE SEQUENCE</scope>
</reference>
<accession>A0A0E9Q2N9</accession>
<protein>
    <submittedName>
        <fullName evidence="1">Uncharacterized protein</fullName>
    </submittedName>
</protein>
<name>A0A0E9Q2N9_ANGAN</name>
<proteinExistence type="predicted"/>
<dbReference type="EMBL" id="GBXM01097411">
    <property type="protein sequence ID" value="JAH11166.1"/>
    <property type="molecule type" value="Transcribed_RNA"/>
</dbReference>